<evidence type="ECO:0000256" key="8">
    <source>
        <dbReference type="RuleBase" id="RU363108"/>
    </source>
</evidence>
<feature type="transmembrane region" description="Helical" evidence="8">
    <location>
        <begin position="156"/>
        <end position="177"/>
    </location>
</feature>
<dbReference type="OrthoDB" id="7547218at2759"/>
<dbReference type="RefSeq" id="XP_014487988.1">
    <property type="nucleotide sequence ID" value="XM_014632502.1"/>
</dbReference>
<evidence type="ECO:0000256" key="3">
    <source>
        <dbReference type="ARBA" id="ARBA00022692"/>
    </source>
</evidence>
<evidence type="ECO:0000313" key="9">
    <source>
        <dbReference type="Proteomes" id="UP000515204"/>
    </source>
</evidence>
<dbReference type="GO" id="GO:0005886">
    <property type="term" value="C:plasma membrane"/>
    <property type="evidence" value="ECO:0007669"/>
    <property type="project" value="UniProtKB-SubCell"/>
</dbReference>
<comment type="subcellular location">
    <subcellularLocation>
        <location evidence="1 8">Cell membrane</location>
        <topology evidence="1 8">Multi-pass membrane protein</topology>
    </subcellularLocation>
</comment>
<name>A0A6P3YC40_DINQU</name>
<keyword evidence="7 8" id="KW-0807">Transducer</keyword>
<evidence type="ECO:0000256" key="6">
    <source>
        <dbReference type="ARBA" id="ARBA00023170"/>
    </source>
</evidence>
<feature type="transmembrane region" description="Helical" evidence="8">
    <location>
        <begin position="75"/>
        <end position="97"/>
    </location>
</feature>
<keyword evidence="3 8" id="KW-0812">Transmembrane</keyword>
<feature type="transmembrane region" description="Helical" evidence="8">
    <location>
        <begin position="287"/>
        <end position="306"/>
    </location>
</feature>
<dbReference type="GO" id="GO:0007635">
    <property type="term" value="P:chemosensory behavior"/>
    <property type="evidence" value="ECO:0007669"/>
    <property type="project" value="TreeGrafter"/>
</dbReference>
<organism evidence="9 10">
    <name type="scientific">Dinoponera quadriceps</name>
    <name type="common">South American ant</name>
    <dbReference type="NCBI Taxonomy" id="609295"/>
    <lineage>
        <taxon>Eukaryota</taxon>
        <taxon>Metazoa</taxon>
        <taxon>Ecdysozoa</taxon>
        <taxon>Arthropoda</taxon>
        <taxon>Hexapoda</taxon>
        <taxon>Insecta</taxon>
        <taxon>Pterygota</taxon>
        <taxon>Neoptera</taxon>
        <taxon>Endopterygota</taxon>
        <taxon>Hymenoptera</taxon>
        <taxon>Apocrita</taxon>
        <taxon>Aculeata</taxon>
        <taxon>Formicoidea</taxon>
        <taxon>Formicidae</taxon>
        <taxon>Ponerinae</taxon>
        <taxon>Ponerini</taxon>
        <taxon>Dinoponera</taxon>
    </lineage>
</organism>
<dbReference type="AlphaFoldDB" id="A0A6P3YC40"/>
<evidence type="ECO:0000256" key="1">
    <source>
        <dbReference type="ARBA" id="ARBA00004651"/>
    </source>
</evidence>
<evidence type="ECO:0000256" key="4">
    <source>
        <dbReference type="ARBA" id="ARBA00022989"/>
    </source>
</evidence>
<evidence type="ECO:0000256" key="7">
    <source>
        <dbReference type="ARBA" id="ARBA00023224"/>
    </source>
</evidence>
<evidence type="ECO:0000256" key="2">
    <source>
        <dbReference type="ARBA" id="ARBA00022475"/>
    </source>
</evidence>
<dbReference type="GO" id="GO:0050909">
    <property type="term" value="P:sensory perception of taste"/>
    <property type="evidence" value="ECO:0007669"/>
    <property type="project" value="InterPro"/>
</dbReference>
<keyword evidence="9" id="KW-1185">Reference proteome</keyword>
<evidence type="ECO:0000313" key="10">
    <source>
        <dbReference type="RefSeq" id="XP_014487988.1"/>
    </source>
</evidence>
<dbReference type="GeneID" id="106751580"/>
<feature type="transmembrane region" description="Helical" evidence="8">
    <location>
        <begin position="13"/>
        <end position="29"/>
    </location>
</feature>
<dbReference type="Proteomes" id="UP000515204">
    <property type="component" value="Unplaced"/>
</dbReference>
<dbReference type="GO" id="GO:0008049">
    <property type="term" value="P:male courtship behavior"/>
    <property type="evidence" value="ECO:0007669"/>
    <property type="project" value="TreeGrafter"/>
</dbReference>
<keyword evidence="4 8" id="KW-1133">Transmembrane helix</keyword>
<dbReference type="PANTHER" id="PTHR21143">
    <property type="entry name" value="INVERTEBRATE GUSTATORY RECEPTOR"/>
    <property type="match status" value="1"/>
</dbReference>
<proteinExistence type="inferred from homology"/>
<sequence>MKLFAAPKYLSDAVAPLVALNYLVGLRIFEYPRGKLRSVPSLIYLLFLLGIFFMSLHVGFNLFKGLQLQKINYVSYQFLIYVCASTITIEMILGYIYTKTVNACYRKLDQIDETLRQLGSMINCGKIYFWSITIVIAWFSYVLSIIISSLRMDIDLLTVFCITVVQIYIININFIFISEFSTFVKYLQARFKLINELLYKYSAVSTTEGMKLNLFTMENYTKITIFLRQIHLELCRILKMLSASFGIQIILEIGIAIITITLLLYNLYIYTFILVEQQQKAASYDQIYQTFRMIILATINIFKIVYINRICKQTTNEGKKTSEIIHEIYGCYPDTDIREEILWSPVEFFTFGISLNYHILSSCLNTVTTYLVIMIQMYNSLESSKNS</sequence>
<dbReference type="GO" id="GO:0030424">
    <property type="term" value="C:axon"/>
    <property type="evidence" value="ECO:0007669"/>
    <property type="project" value="TreeGrafter"/>
</dbReference>
<gene>
    <name evidence="10" type="primary">LOC106751580</name>
</gene>
<feature type="transmembrane region" description="Helical" evidence="8">
    <location>
        <begin position="127"/>
        <end position="150"/>
    </location>
</feature>
<dbReference type="Pfam" id="PF08395">
    <property type="entry name" value="7tm_7"/>
    <property type="match status" value="1"/>
</dbReference>
<reference evidence="10" key="1">
    <citation type="submission" date="2025-08" db="UniProtKB">
        <authorList>
            <consortium name="RefSeq"/>
        </authorList>
    </citation>
    <scope>IDENTIFICATION</scope>
</reference>
<dbReference type="GO" id="GO:0030425">
    <property type="term" value="C:dendrite"/>
    <property type="evidence" value="ECO:0007669"/>
    <property type="project" value="TreeGrafter"/>
</dbReference>
<dbReference type="GO" id="GO:0043025">
    <property type="term" value="C:neuronal cell body"/>
    <property type="evidence" value="ECO:0007669"/>
    <property type="project" value="TreeGrafter"/>
</dbReference>
<accession>A0A6P3YC40</accession>
<feature type="transmembrane region" description="Helical" evidence="8">
    <location>
        <begin position="249"/>
        <end position="275"/>
    </location>
</feature>
<keyword evidence="6 8" id="KW-0675">Receptor</keyword>
<keyword evidence="5 8" id="KW-0472">Membrane</keyword>
<evidence type="ECO:0000256" key="5">
    <source>
        <dbReference type="ARBA" id="ARBA00023136"/>
    </source>
</evidence>
<comment type="function">
    <text evidence="8">Gustatory receptor which mediates acceptance or avoidance behavior, depending on its substrates.</text>
</comment>
<dbReference type="KEGG" id="dqu:106751580"/>
<protein>
    <recommendedName>
        <fullName evidence="8">Gustatory receptor</fullName>
    </recommendedName>
</protein>
<feature type="transmembrane region" description="Helical" evidence="8">
    <location>
        <begin position="41"/>
        <end position="63"/>
    </location>
</feature>
<dbReference type="GO" id="GO:0007165">
    <property type="term" value="P:signal transduction"/>
    <property type="evidence" value="ECO:0007669"/>
    <property type="project" value="UniProtKB-KW"/>
</dbReference>
<comment type="similarity">
    <text evidence="8">Belongs to the insect chemoreceptor superfamily. Gustatory receptor (GR) family.</text>
</comment>
<keyword evidence="2 8" id="KW-1003">Cell membrane</keyword>
<dbReference type="InterPro" id="IPR013604">
    <property type="entry name" value="7TM_chemorcpt"/>
</dbReference>
<dbReference type="PANTHER" id="PTHR21143:SF133">
    <property type="entry name" value="GUSTATORY AND PHEROMONE RECEPTOR 32A-RELATED"/>
    <property type="match status" value="1"/>
</dbReference>